<dbReference type="Proteomes" id="UP000775547">
    <property type="component" value="Unassembled WGS sequence"/>
</dbReference>
<evidence type="ECO:0008006" key="5">
    <source>
        <dbReference type="Google" id="ProtNLM"/>
    </source>
</evidence>
<accession>A0A9P7GC46</accession>
<protein>
    <recommendedName>
        <fullName evidence="5">SH3 domain-containing protein</fullName>
    </recommendedName>
</protein>
<keyword evidence="2" id="KW-0812">Transmembrane</keyword>
<dbReference type="EMBL" id="JABCKV010000074">
    <property type="protein sequence ID" value="KAG5644322.1"/>
    <property type="molecule type" value="Genomic_DNA"/>
</dbReference>
<dbReference type="SUPFAM" id="SSF50044">
    <property type="entry name" value="SH3-domain"/>
    <property type="match status" value="1"/>
</dbReference>
<keyword evidence="4" id="KW-1185">Reference proteome</keyword>
<feature type="compositionally biased region" description="Polar residues" evidence="1">
    <location>
        <begin position="195"/>
        <end position="227"/>
    </location>
</feature>
<evidence type="ECO:0000313" key="4">
    <source>
        <dbReference type="Proteomes" id="UP000775547"/>
    </source>
</evidence>
<feature type="transmembrane region" description="Helical" evidence="2">
    <location>
        <begin position="291"/>
        <end position="311"/>
    </location>
</feature>
<feature type="region of interest" description="Disordered" evidence="1">
    <location>
        <begin position="452"/>
        <end position="475"/>
    </location>
</feature>
<dbReference type="AlphaFoldDB" id="A0A9P7GC46"/>
<feature type="transmembrane region" description="Helical" evidence="2">
    <location>
        <begin position="157"/>
        <end position="178"/>
    </location>
</feature>
<keyword evidence="2" id="KW-0472">Membrane</keyword>
<feature type="compositionally biased region" description="Gly residues" evidence="1">
    <location>
        <begin position="184"/>
        <end position="194"/>
    </location>
</feature>
<proteinExistence type="predicted"/>
<feature type="region of interest" description="Disordered" evidence="1">
    <location>
        <begin position="184"/>
        <end position="283"/>
    </location>
</feature>
<dbReference type="OrthoDB" id="5340910at2759"/>
<feature type="region of interest" description="Disordered" evidence="1">
    <location>
        <begin position="57"/>
        <end position="134"/>
    </location>
</feature>
<evidence type="ECO:0000313" key="3">
    <source>
        <dbReference type="EMBL" id="KAG5644322.1"/>
    </source>
</evidence>
<feature type="compositionally biased region" description="Polar residues" evidence="1">
    <location>
        <begin position="464"/>
        <end position="475"/>
    </location>
</feature>
<organism evidence="3 4">
    <name type="scientific">Asterophora parasitica</name>
    <dbReference type="NCBI Taxonomy" id="117018"/>
    <lineage>
        <taxon>Eukaryota</taxon>
        <taxon>Fungi</taxon>
        <taxon>Dikarya</taxon>
        <taxon>Basidiomycota</taxon>
        <taxon>Agaricomycotina</taxon>
        <taxon>Agaricomycetes</taxon>
        <taxon>Agaricomycetidae</taxon>
        <taxon>Agaricales</taxon>
        <taxon>Tricholomatineae</taxon>
        <taxon>Lyophyllaceae</taxon>
        <taxon>Asterophora</taxon>
    </lineage>
</organism>
<reference evidence="3" key="2">
    <citation type="submission" date="2021-10" db="EMBL/GenBank/DDBJ databases">
        <title>Phylogenomics reveals ancestral predisposition of the termite-cultivated fungus Termitomyces towards a domesticated lifestyle.</title>
        <authorList>
            <person name="Auxier B."/>
            <person name="Grum-Grzhimaylo A."/>
            <person name="Cardenas M.E."/>
            <person name="Lodge J.D."/>
            <person name="Laessoe T."/>
            <person name="Pedersen O."/>
            <person name="Smith M.E."/>
            <person name="Kuyper T.W."/>
            <person name="Franco-Molano E.A."/>
            <person name="Baroni T.J."/>
            <person name="Aanen D.K."/>
        </authorList>
    </citation>
    <scope>NUCLEOTIDE SEQUENCE</scope>
    <source>
        <strain evidence="3">AP01</strain>
        <tissue evidence="3">Mycelium</tissue>
    </source>
</reference>
<feature type="compositionally biased region" description="Gly residues" evidence="1">
    <location>
        <begin position="96"/>
        <end position="132"/>
    </location>
</feature>
<dbReference type="InterPro" id="IPR036028">
    <property type="entry name" value="SH3-like_dom_sf"/>
</dbReference>
<keyword evidence="2" id="KW-1133">Transmembrane helix</keyword>
<feature type="compositionally biased region" description="Pro residues" evidence="1">
    <location>
        <begin position="62"/>
        <end position="76"/>
    </location>
</feature>
<gene>
    <name evidence="3" type="ORF">DXG03_008680</name>
</gene>
<reference evidence="3" key="1">
    <citation type="submission" date="2020-07" db="EMBL/GenBank/DDBJ databases">
        <authorList>
            <person name="Nieuwenhuis M."/>
            <person name="Van De Peppel L.J.J."/>
        </authorList>
    </citation>
    <scope>NUCLEOTIDE SEQUENCE</scope>
    <source>
        <strain evidence="3">AP01</strain>
        <tissue evidence="3">Mycelium</tissue>
    </source>
</reference>
<sequence length="607" mass="62685">MHFARQHSKHAHLGRDVAHENRALIKLPISIPPLIKLPISIPPIPIIGPLLTPIIQGKSTPTPTPAPAPAPTPTPIPTVIQPTLLPPPVTLSPSDGGNGNNGNGNGNNGNGNNGNGNNGNGNNGNGNNGNGNNGRMEMVVARAMETRMGMGVGEETAAALLEMALVAPVAATLAALLVEADSGNGDGSETGGSNTGPLNGNGKNLAANPNGNSPVGNAGSNPNQFDNQPDVEHPSLDSTGGNGGGFQSASATRSGAGGPTPTSLSDPSKPDGSGGAGELPPHSSKGISPGAIAGIAVVVSLIFLALLIFLLRKRYMSRRSHRRNQWWGGASHAYDIRDGVPSRSRNRSSVRSSFATTVDQSQASRLTVDLGDAPPVPSMTEVSAANGSRLISPAAATAVLVSFDNSHLYSGASNRTSLRSLDSNNSESQSLVFNNDVFGERTMTSMSVRPFSPSESFAFPKPPSKQSGDWTSSRPVSAVTATSAVRSYASDPIPPIPALPKDPFADPSQSSTELDKVEIILRPFISTRPDELSVGISDRIRVKGIFDDGWALVERLPSSDTSAAGVTGLIPIDCFRAPGQDLSSFVSDRSINVPSQEDLNVNVVATA</sequence>
<evidence type="ECO:0000256" key="2">
    <source>
        <dbReference type="SAM" id="Phobius"/>
    </source>
</evidence>
<name>A0A9P7GC46_9AGAR</name>
<comment type="caution">
    <text evidence="3">The sequence shown here is derived from an EMBL/GenBank/DDBJ whole genome shotgun (WGS) entry which is preliminary data.</text>
</comment>
<evidence type="ECO:0000256" key="1">
    <source>
        <dbReference type="SAM" id="MobiDB-lite"/>
    </source>
</evidence>